<dbReference type="KEGG" id="pfuw:KF707C_43470"/>
<proteinExistence type="predicted"/>
<dbReference type="SUPFAM" id="SSF117130">
    <property type="entry name" value="CsrA-like"/>
    <property type="match status" value="1"/>
</dbReference>
<dbReference type="Pfam" id="PF02599">
    <property type="entry name" value="CsrA"/>
    <property type="match status" value="1"/>
</dbReference>
<dbReference type="GO" id="GO:0003723">
    <property type="term" value="F:RNA binding"/>
    <property type="evidence" value="ECO:0007669"/>
    <property type="project" value="InterPro"/>
</dbReference>
<evidence type="ECO:0008006" key="4">
    <source>
        <dbReference type="Google" id="ProtNLM"/>
    </source>
</evidence>
<evidence type="ECO:0000313" key="3">
    <source>
        <dbReference type="Proteomes" id="UP000218554"/>
    </source>
</evidence>
<dbReference type="Gene3D" id="2.60.40.4380">
    <property type="entry name" value="Translational regulator CsrA"/>
    <property type="match status" value="1"/>
</dbReference>
<keyword evidence="1" id="KW-0010">Activator</keyword>
<organism evidence="2 3">
    <name type="scientific">Metapseudomonas furukawaii</name>
    <name type="common">Pseudomonas furukawaii</name>
    <dbReference type="NCBI Taxonomy" id="1149133"/>
    <lineage>
        <taxon>Bacteria</taxon>
        <taxon>Pseudomonadati</taxon>
        <taxon>Pseudomonadota</taxon>
        <taxon>Gammaproteobacteria</taxon>
        <taxon>Pseudomonadales</taxon>
        <taxon>Pseudomonadaceae</taxon>
        <taxon>Metapseudomonas</taxon>
    </lineage>
</organism>
<dbReference type="InterPro" id="IPR036107">
    <property type="entry name" value="CsrA_sf"/>
</dbReference>
<evidence type="ECO:0000313" key="2">
    <source>
        <dbReference type="EMBL" id="BAU76035.1"/>
    </source>
</evidence>
<dbReference type="GO" id="GO:0006402">
    <property type="term" value="P:mRNA catabolic process"/>
    <property type="evidence" value="ECO:0007669"/>
    <property type="project" value="InterPro"/>
</dbReference>
<evidence type="ECO:0000256" key="1">
    <source>
        <dbReference type="ARBA" id="ARBA00023159"/>
    </source>
</evidence>
<name>A0AAD1C3F5_METFU</name>
<reference evidence="2 3" key="2">
    <citation type="journal article" date="2017" name="Int. J. Syst. Evol. Microbiol.">
        <title>Pseudomonas furukawaii sp. nov., a polychlorinated biphenyl-degrading bacterium isolated from biphenyl-contaminated soil in Japan.</title>
        <authorList>
            <person name="Kimura N."/>
            <person name="Watanabe T."/>
            <person name="Suenaga H."/>
            <person name="Fujihara H."/>
            <person name="Futagami T."/>
            <person name="Goto M."/>
            <person name="Hanada S."/>
            <person name="Hirose J."/>
        </authorList>
    </citation>
    <scope>NUCLEOTIDE SEQUENCE [LARGE SCALE GENOMIC DNA]</scope>
    <source>
        <strain evidence="3">DSM 10086 / NBRC 110670 / KF707</strain>
    </source>
</reference>
<accession>A0AAD1C3F5</accession>
<dbReference type="RefSeq" id="WP_003453617.1">
    <property type="nucleotide sequence ID" value="NZ_AP014862.1"/>
</dbReference>
<keyword evidence="3" id="KW-1185">Reference proteome</keyword>
<gene>
    <name evidence="2" type="ORF">KF707C_43470</name>
</gene>
<sequence>MRLLLTHGIKIEVASIQGDSVRLIIRAPAKMLIVEELVAPP</sequence>
<dbReference type="Proteomes" id="UP000218554">
    <property type="component" value="Chromosome"/>
</dbReference>
<dbReference type="AlphaFoldDB" id="A0AAD1C3F5"/>
<reference evidence="3" key="1">
    <citation type="submission" date="2015-05" db="EMBL/GenBank/DDBJ databases">
        <title>Draft genome sequencing of a biphenyl-degrading bacterium, Pseudomonas balearica KF707 (=NBRC110670).</title>
        <authorList>
            <person name="Kimura N."/>
            <person name="Hirose J."/>
            <person name="Watanabe T."/>
            <person name="Suenaga H."/>
            <person name="Fujihara H."/>
            <person name="Noguchi M."/>
            <person name="Hashimoto M."/>
            <person name="Shimodaira J."/>
            <person name="Tsuchikane K."/>
            <person name="Hosoyama A."/>
            <person name="Yamazoe A."/>
            <person name="Fujita N."/>
            <person name="Furukawa K."/>
        </authorList>
    </citation>
    <scope>NUCLEOTIDE SEQUENCE [LARGE SCALE GENOMIC DNA]</scope>
    <source>
        <strain evidence="3">DSM 10086 / NBRC 110670 / KF707</strain>
    </source>
</reference>
<dbReference type="InterPro" id="IPR003751">
    <property type="entry name" value="CsrA"/>
</dbReference>
<dbReference type="GO" id="GO:0006109">
    <property type="term" value="P:regulation of carbohydrate metabolic process"/>
    <property type="evidence" value="ECO:0007669"/>
    <property type="project" value="InterPro"/>
</dbReference>
<dbReference type="EMBL" id="AP014862">
    <property type="protein sequence ID" value="BAU76035.1"/>
    <property type="molecule type" value="Genomic_DNA"/>
</dbReference>
<protein>
    <recommendedName>
        <fullName evidence="4">Carbon storage regulator</fullName>
    </recommendedName>
</protein>